<accession>A0ABD5RXF5</accession>
<evidence type="ECO:0000313" key="2">
    <source>
        <dbReference type="EMBL" id="MFC6723628.1"/>
    </source>
</evidence>
<protein>
    <submittedName>
        <fullName evidence="2">Uncharacterized protein</fullName>
    </submittedName>
</protein>
<organism evidence="2 3">
    <name type="scientific">Halobium palmae</name>
    <dbReference type="NCBI Taxonomy" id="1776492"/>
    <lineage>
        <taxon>Archaea</taxon>
        <taxon>Methanobacteriati</taxon>
        <taxon>Methanobacteriota</taxon>
        <taxon>Stenosarchaea group</taxon>
        <taxon>Halobacteria</taxon>
        <taxon>Halobacteriales</taxon>
        <taxon>Haloferacaceae</taxon>
        <taxon>Halobium</taxon>
    </lineage>
</organism>
<evidence type="ECO:0000313" key="3">
    <source>
        <dbReference type="Proteomes" id="UP001596328"/>
    </source>
</evidence>
<evidence type="ECO:0000256" key="1">
    <source>
        <dbReference type="SAM" id="MobiDB-lite"/>
    </source>
</evidence>
<name>A0ABD5RXF5_9EURY</name>
<keyword evidence="3" id="KW-1185">Reference proteome</keyword>
<feature type="compositionally biased region" description="Low complexity" evidence="1">
    <location>
        <begin position="69"/>
        <end position="94"/>
    </location>
</feature>
<proteinExistence type="predicted"/>
<dbReference type="AlphaFoldDB" id="A0ABD5RXF5"/>
<gene>
    <name evidence="2" type="ORF">ACFQE1_04340</name>
</gene>
<sequence>MGDSSSPLDDQTKNRLAQIAAATDRSPAKIKAQAYRSLAKRFSSEEASVDEMVSGVINSLYEENTEGEATASAGGQAPPSGSGSREGSAEAYGSGMEGGSRGFGDDLDPSDPGSYGAGEEYPNYGGN</sequence>
<feature type="region of interest" description="Disordered" evidence="1">
    <location>
        <begin position="60"/>
        <end position="127"/>
    </location>
</feature>
<dbReference type="Proteomes" id="UP001596328">
    <property type="component" value="Unassembled WGS sequence"/>
</dbReference>
<reference evidence="2 3" key="1">
    <citation type="journal article" date="2019" name="Int. J. Syst. Evol. Microbiol.">
        <title>The Global Catalogue of Microorganisms (GCM) 10K type strain sequencing project: providing services to taxonomists for standard genome sequencing and annotation.</title>
        <authorList>
            <consortium name="The Broad Institute Genomics Platform"/>
            <consortium name="The Broad Institute Genome Sequencing Center for Infectious Disease"/>
            <person name="Wu L."/>
            <person name="Ma J."/>
        </authorList>
    </citation>
    <scope>NUCLEOTIDE SEQUENCE [LARGE SCALE GENOMIC DNA]</scope>
    <source>
        <strain evidence="2 3">NBRC 111368</strain>
    </source>
</reference>
<dbReference type="EMBL" id="JBHSWU010000030">
    <property type="protein sequence ID" value="MFC6723628.1"/>
    <property type="molecule type" value="Genomic_DNA"/>
</dbReference>
<comment type="caution">
    <text evidence="2">The sequence shown here is derived from an EMBL/GenBank/DDBJ whole genome shotgun (WGS) entry which is preliminary data.</text>
</comment>